<name>A0A9P7YKC3_9HELO</name>
<dbReference type="AlphaFoldDB" id="A0A9P7YKC3"/>
<organism evidence="2 3">
    <name type="scientific">Amylocarpus encephaloides</name>
    <dbReference type="NCBI Taxonomy" id="45428"/>
    <lineage>
        <taxon>Eukaryota</taxon>
        <taxon>Fungi</taxon>
        <taxon>Dikarya</taxon>
        <taxon>Ascomycota</taxon>
        <taxon>Pezizomycotina</taxon>
        <taxon>Leotiomycetes</taxon>
        <taxon>Helotiales</taxon>
        <taxon>Helotiales incertae sedis</taxon>
        <taxon>Amylocarpus</taxon>
    </lineage>
</organism>
<protein>
    <submittedName>
        <fullName evidence="2">Ser/Thr protein phosphatase family protein</fullName>
    </submittedName>
</protein>
<feature type="domain" description="Calcineurin-like phosphoesterase" evidence="1">
    <location>
        <begin position="12"/>
        <end position="236"/>
    </location>
</feature>
<reference evidence="2" key="1">
    <citation type="journal article" date="2021" name="IMA Fungus">
        <title>Genomic characterization of three marine fungi, including Emericellopsis atlantica sp. nov. with signatures of a generalist lifestyle and marine biomass degradation.</title>
        <authorList>
            <person name="Hagestad O.C."/>
            <person name="Hou L."/>
            <person name="Andersen J.H."/>
            <person name="Hansen E.H."/>
            <person name="Altermark B."/>
            <person name="Li C."/>
            <person name="Kuhnert E."/>
            <person name="Cox R.J."/>
            <person name="Crous P.W."/>
            <person name="Spatafora J.W."/>
            <person name="Lail K."/>
            <person name="Amirebrahimi M."/>
            <person name="Lipzen A."/>
            <person name="Pangilinan J."/>
            <person name="Andreopoulos W."/>
            <person name="Hayes R.D."/>
            <person name="Ng V."/>
            <person name="Grigoriev I.V."/>
            <person name="Jackson S.A."/>
            <person name="Sutton T.D.S."/>
            <person name="Dobson A.D.W."/>
            <person name="Rama T."/>
        </authorList>
    </citation>
    <scope>NUCLEOTIDE SEQUENCE</scope>
    <source>
        <strain evidence="2">TRa018bII</strain>
    </source>
</reference>
<dbReference type="CDD" id="cd07379">
    <property type="entry name" value="MPP_239FB"/>
    <property type="match status" value="1"/>
</dbReference>
<dbReference type="InterPro" id="IPR029052">
    <property type="entry name" value="Metallo-depent_PP-like"/>
</dbReference>
<dbReference type="Proteomes" id="UP000824998">
    <property type="component" value="Unassembled WGS sequence"/>
</dbReference>
<dbReference type="GO" id="GO:0016787">
    <property type="term" value="F:hydrolase activity"/>
    <property type="evidence" value="ECO:0007669"/>
    <property type="project" value="InterPro"/>
</dbReference>
<dbReference type="OrthoDB" id="630188at2759"/>
<dbReference type="PANTHER" id="PTHR12905">
    <property type="entry name" value="METALLOPHOSPHOESTERASE"/>
    <property type="match status" value="1"/>
</dbReference>
<gene>
    <name evidence="2" type="ORF">BJ875DRAFT_459613</name>
</gene>
<dbReference type="SUPFAM" id="SSF56300">
    <property type="entry name" value="Metallo-dependent phosphatases"/>
    <property type="match status" value="1"/>
</dbReference>
<dbReference type="InterPro" id="IPR004843">
    <property type="entry name" value="Calcineurin-like_PHP"/>
</dbReference>
<accession>A0A9P7YKC3</accession>
<evidence type="ECO:0000259" key="1">
    <source>
        <dbReference type="Pfam" id="PF00149"/>
    </source>
</evidence>
<sequence>MSTATSSPSTTRFLIISDTHNFQFGDAEPYNAPLTYPSPPCDVLLHCGDLTSIGGAPAYKKCISMLSSITAELKLVIAGNHDLDLDPDFLKNVPWSHGLCQDPKGRHEKAREPWRSEETRGKGIVYLEEGMHSFTLKSGARFSIYASPYQPEFCGWAFPYKRNEDRFNIPGKSKPGVKNIADNPIPDFPGVDIVMTHGPPHNILDTTTSGPVGCESLLRAVSRARPKLCCFGHIHEGYGMQVVKWKSDKSLIGEDAIEKMEQRENAYPAVEKEERIGEGFGEETVMVNAAIMDVRYRPVNAPWVVDLVLKMRDGI</sequence>
<evidence type="ECO:0000313" key="2">
    <source>
        <dbReference type="EMBL" id="KAG9235206.1"/>
    </source>
</evidence>
<dbReference type="Gene3D" id="3.60.21.10">
    <property type="match status" value="1"/>
</dbReference>
<comment type="caution">
    <text evidence="2">The sequence shown here is derived from an EMBL/GenBank/DDBJ whole genome shotgun (WGS) entry which is preliminary data.</text>
</comment>
<evidence type="ECO:0000313" key="3">
    <source>
        <dbReference type="Proteomes" id="UP000824998"/>
    </source>
</evidence>
<dbReference type="InterPro" id="IPR051693">
    <property type="entry name" value="UPF0046_metallophosphoest"/>
</dbReference>
<dbReference type="EMBL" id="MU251438">
    <property type="protein sequence ID" value="KAG9235206.1"/>
    <property type="molecule type" value="Genomic_DNA"/>
</dbReference>
<dbReference type="PANTHER" id="PTHR12905:SF0">
    <property type="entry name" value="CALCINEURIN-LIKE PHOSPHOESTERASE DOMAIN-CONTAINING PROTEIN"/>
    <property type="match status" value="1"/>
</dbReference>
<dbReference type="Pfam" id="PF00149">
    <property type="entry name" value="Metallophos"/>
    <property type="match status" value="1"/>
</dbReference>
<keyword evidence="3" id="KW-1185">Reference proteome</keyword>
<proteinExistence type="predicted"/>